<keyword evidence="2" id="KW-0812">Transmembrane</keyword>
<evidence type="ECO:0000256" key="1">
    <source>
        <dbReference type="SAM" id="MobiDB-lite"/>
    </source>
</evidence>
<sequence>MLTILFISDDTRVADLVARFQPKLKARMRLARDFDEGLKEVFDNRPAAVFIQGEISGISGETVARHIKTLLRADAPRIVLMHTAPLLVQGAKKWFDDTVDFSLPSAELLEQFGRRLREIAPAHWLDRDDVPAAPAAGNSGTETVYAAPAGPSPSGEPDPFDWESPASSVFAAAPSPPPRPVSGVSGGERECPLEGLLPSPADTGEGGEASGEMLPEVPVRDVMPSIIEETKTAQSLSAQRPEPPPVERPAEPSSPREAAPKAATPPASPPPAEKDDLEERFAALLSDFSAEQPTGRTAEWVTIPPPDETDGSSGRRLTLWAIAIVGLLVGAVVGGSLLLKDKGITTEKPSGSGKALAPPTAPSAPAPVPASKSMSAEHAAPAAQLPSFVPRGGKDRGYGKAHPGWERYFSDGIEYRLFREGGKLKAVQILARRGRPIPEALLETAVRELTGSGSPVVSSRTKKGGYRRESGRIEGKGEVVVYRKNGGIRGIVVTLA</sequence>
<keyword evidence="2" id="KW-0472">Membrane</keyword>
<comment type="caution">
    <text evidence="3">The sequence shown here is derived from an EMBL/GenBank/DDBJ whole genome shotgun (WGS) entry which is preliminary data.</text>
</comment>
<feature type="compositionally biased region" description="Pro residues" evidence="1">
    <location>
        <begin position="359"/>
        <end position="368"/>
    </location>
</feature>
<dbReference type="AlphaFoldDB" id="A0A831XDN6"/>
<feature type="compositionally biased region" description="Low complexity" evidence="1">
    <location>
        <begin position="164"/>
        <end position="173"/>
    </location>
</feature>
<keyword evidence="2" id="KW-1133">Transmembrane helix</keyword>
<dbReference type="EMBL" id="DSOV01000016">
    <property type="protein sequence ID" value="HEN41679.1"/>
    <property type="molecule type" value="Genomic_DNA"/>
</dbReference>
<dbReference type="InterPro" id="IPR011006">
    <property type="entry name" value="CheY-like_superfamily"/>
</dbReference>
<dbReference type="Gene3D" id="3.40.50.2300">
    <property type="match status" value="1"/>
</dbReference>
<proteinExistence type="predicted"/>
<feature type="region of interest" description="Disordered" evidence="1">
    <location>
        <begin position="288"/>
        <end position="313"/>
    </location>
</feature>
<accession>A0A831XDN6</accession>
<feature type="compositionally biased region" description="Low complexity" evidence="1">
    <location>
        <begin position="251"/>
        <end position="265"/>
    </location>
</feature>
<protein>
    <submittedName>
        <fullName evidence="3">Uncharacterized protein</fullName>
    </submittedName>
</protein>
<reference evidence="3" key="1">
    <citation type="journal article" date="2020" name="mSystems">
        <title>Genome- and Community-Level Interaction Insights into Carbon Utilization and Element Cycling Functions of Hydrothermarchaeota in Hydrothermal Sediment.</title>
        <authorList>
            <person name="Zhou Z."/>
            <person name="Liu Y."/>
            <person name="Xu W."/>
            <person name="Pan J."/>
            <person name="Luo Z.H."/>
            <person name="Li M."/>
        </authorList>
    </citation>
    <scope>NUCLEOTIDE SEQUENCE [LARGE SCALE GENOMIC DNA]</scope>
    <source>
        <strain evidence="3">SpSt-349</strain>
    </source>
</reference>
<feature type="region of interest" description="Disordered" evidence="1">
    <location>
        <begin position="129"/>
        <end position="219"/>
    </location>
</feature>
<gene>
    <name evidence="3" type="ORF">ENQ87_04760</name>
</gene>
<dbReference type="SUPFAM" id="SSF52172">
    <property type="entry name" value="CheY-like"/>
    <property type="match status" value="1"/>
</dbReference>
<evidence type="ECO:0000256" key="2">
    <source>
        <dbReference type="SAM" id="Phobius"/>
    </source>
</evidence>
<feature type="transmembrane region" description="Helical" evidence="2">
    <location>
        <begin position="317"/>
        <end position="339"/>
    </location>
</feature>
<feature type="region of interest" description="Disordered" evidence="1">
    <location>
        <begin position="231"/>
        <end position="275"/>
    </location>
</feature>
<feature type="region of interest" description="Disordered" evidence="1">
    <location>
        <begin position="345"/>
        <end position="396"/>
    </location>
</feature>
<name>A0A831XDN6_GEOME</name>
<evidence type="ECO:0000313" key="3">
    <source>
        <dbReference type="EMBL" id="HEN41679.1"/>
    </source>
</evidence>
<organism evidence="3">
    <name type="scientific">Geobacter metallireducens</name>
    <dbReference type="NCBI Taxonomy" id="28232"/>
    <lineage>
        <taxon>Bacteria</taxon>
        <taxon>Pseudomonadati</taxon>
        <taxon>Thermodesulfobacteriota</taxon>
        <taxon>Desulfuromonadia</taxon>
        <taxon>Geobacterales</taxon>
        <taxon>Geobacteraceae</taxon>
        <taxon>Geobacter</taxon>
    </lineage>
</organism>